<feature type="transmembrane region" description="Helical" evidence="1">
    <location>
        <begin position="20"/>
        <end position="43"/>
    </location>
</feature>
<dbReference type="InterPro" id="IPR012902">
    <property type="entry name" value="N_methyl_site"/>
</dbReference>
<proteinExistence type="predicted"/>
<dbReference type="EMBL" id="JBANFI010000001">
    <property type="protein sequence ID" value="MFK7159512.1"/>
    <property type="molecule type" value="Genomic_DNA"/>
</dbReference>
<dbReference type="InterPro" id="IPR013362">
    <property type="entry name" value="Pilus_4_PilV"/>
</dbReference>
<keyword evidence="1" id="KW-1133">Transmembrane helix</keyword>
<reference evidence="2 3" key="1">
    <citation type="submission" date="2024-02" db="EMBL/GenBank/DDBJ databases">
        <title>Marinospirillum sp. MEB 164 isolated from Lonar lake sediment.</title>
        <authorList>
            <person name="Joshi A."/>
            <person name="Thite S."/>
        </authorList>
    </citation>
    <scope>NUCLEOTIDE SEQUENCE [LARGE SCALE GENOMIC DNA]</scope>
    <source>
        <strain evidence="2 3">MEB164</strain>
    </source>
</reference>
<protein>
    <submittedName>
        <fullName evidence="2">Type IV pilus modification protein PilV</fullName>
    </submittedName>
</protein>
<dbReference type="RefSeq" id="WP_405335963.1">
    <property type="nucleotide sequence ID" value="NZ_JBANFI010000001.1"/>
</dbReference>
<gene>
    <name evidence="2" type="primary">pilV</name>
    <name evidence="2" type="ORF">V6U78_00485</name>
</gene>
<comment type="caution">
    <text evidence="2">The sequence shown here is derived from an EMBL/GenBank/DDBJ whole genome shotgun (WGS) entry which is preliminary data.</text>
</comment>
<evidence type="ECO:0000256" key="1">
    <source>
        <dbReference type="SAM" id="Phobius"/>
    </source>
</evidence>
<organism evidence="2 3">
    <name type="scientific">Marinospirillum alkalitolerans</name>
    <dbReference type="NCBI Taxonomy" id="3123374"/>
    <lineage>
        <taxon>Bacteria</taxon>
        <taxon>Pseudomonadati</taxon>
        <taxon>Pseudomonadota</taxon>
        <taxon>Gammaproteobacteria</taxon>
        <taxon>Oceanospirillales</taxon>
        <taxon>Oceanospirillaceae</taxon>
        <taxon>Marinospirillum</taxon>
    </lineage>
</organism>
<evidence type="ECO:0000313" key="2">
    <source>
        <dbReference type="EMBL" id="MFK7159512.1"/>
    </source>
</evidence>
<keyword evidence="1" id="KW-0812">Transmembrane</keyword>
<evidence type="ECO:0000313" key="3">
    <source>
        <dbReference type="Proteomes" id="UP001621714"/>
    </source>
</evidence>
<keyword evidence="1" id="KW-0472">Membrane</keyword>
<name>A0ABW8PTC1_9GAMM</name>
<accession>A0ABW8PTC1</accession>
<dbReference type="Pfam" id="PF07963">
    <property type="entry name" value="N_methyl"/>
    <property type="match status" value="1"/>
</dbReference>
<keyword evidence="3" id="KW-1185">Reference proteome</keyword>
<dbReference type="Proteomes" id="UP001621714">
    <property type="component" value="Unassembled WGS sequence"/>
</dbReference>
<dbReference type="NCBIfam" id="TIGR02523">
    <property type="entry name" value="type_IV_pilV"/>
    <property type="match status" value="1"/>
</dbReference>
<sequence length="147" mass="16021">MRVEGRSPQWSEQGASLIEVLVALVILTVGVLGVLAMFSASFASHYAAYHRSQAVFYAQDLIDRARAWQQDLNQYQFALGDAQCAPPVASIQNAKADRDAWLAALGCALPGAQARIQVGVEQQLEVKISWRSGPLQRPTSVQLVTQL</sequence>